<evidence type="ECO:0000313" key="2">
    <source>
        <dbReference type="Proteomes" id="UP000215355"/>
    </source>
</evidence>
<reference evidence="1 2" key="1">
    <citation type="submission" date="2017-06" db="EMBL/GenBank/DDBJ databases">
        <authorList>
            <consortium name="Pathogen Informatics"/>
        </authorList>
    </citation>
    <scope>NUCLEOTIDE SEQUENCE [LARGE SCALE GENOMIC DNA]</scope>
    <source>
        <strain evidence="1 2">NCTC12149</strain>
    </source>
</reference>
<dbReference type="AlphaFoldDB" id="A0AAJ4XCA0"/>
<organism evidence="1 2">
    <name type="scientific">Sphingobacterium mizutaii</name>
    <dbReference type="NCBI Taxonomy" id="1010"/>
    <lineage>
        <taxon>Bacteria</taxon>
        <taxon>Pseudomonadati</taxon>
        <taxon>Bacteroidota</taxon>
        <taxon>Sphingobacteriia</taxon>
        <taxon>Sphingobacteriales</taxon>
        <taxon>Sphingobacteriaceae</taxon>
        <taxon>Sphingobacterium</taxon>
    </lineage>
</organism>
<proteinExistence type="predicted"/>
<evidence type="ECO:0000313" key="1">
    <source>
        <dbReference type="EMBL" id="SNV51683.1"/>
    </source>
</evidence>
<sequence>MTTVKKTYLFYPIFLFWMLTNIACHKPTGETEKPNPAKENSLHFRIQGIQDISEAENNNEQHKASTNSASTRRKVAAESDIVNLDGIDAIMTISENIPNEYPDKLEKKSRTVKNARLNAGSNGNIARAISQLKNGVQYKIVLYKADQNGKPIEFVDQADGQVGGKDISIEAYRNTKYRWYAYTYNNSSPLEVFTSNQNSLPVKPSGNNNLLRQDFAYATGLITTGNVIDGSSSINNIVLTRKTAQIIVEINSRGMFGAIAYASPRFKDNSGLSKADFRLVDSSFQNPTKTINSFNVYNHHGSGYSVPVGTDSVTVADWKRRYTFYTVANGSTPVNLVVSLDTLRISSERISEFDGRSYFVERNFFSRDFSFPNFIPQAGKSYFISIKLVESAIPIGSTQWARANVYRNAKGPLLPGNFWEYRFRYDNPLYISTSVVPPMTDMFTNDIYNIGGKNICERIYPEGVWDLPTREDFNELDRYSNKEIIREPGNWYLRFIPQNSVPLSIGYVDGYLNLVPIGYKRISTEGFSQYFPTSMRFRETKGYWRTTDPAVFARVNFSTNPNDYINTGTYTASWNACIRCIRKKD</sequence>
<dbReference type="EMBL" id="LT906468">
    <property type="protein sequence ID" value="SNV51683.1"/>
    <property type="molecule type" value="Genomic_DNA"/>
</dbReference>
<dbReference type="RefSeq" id="WP_093097330.1">
    <property type="nucleotide sequence ID" value="NZ_FNGK01000001.1"/>
</dbReference>
<protein>
    <recommendedName>
        <fullName evidence="3">Fimbrillin-like</fullName>
    </recommendedName>
</protein>
<dbReference type="KEGG" id="smiz:4412673_02493"/>
<gene>
    <name evidence="1" type="ORF">SAMEA4412673_02493</name>
</gene>
<evidence type="ECO:0008006" key="3">
    <source>
        <dbReference type="Google" id="ProtNLM"/>
    </source>
</evidence>
<dbReference type="Proteomes" id="UP000215355">
    <property type="component" value="Chromosome 1"/>
</dbReference>
<name>A0AAJ4XCA0_9SPHI</name>
<accession>A0AAJ4XCA0</accession>